<evidence type="ECO:0000313" key="2">
    <source>
        <dbReference type="Proteomes" id="UP001220256"/>
    </source>
</evidence>
<organism evidence="1 2">
    <name type="scientific">Penicillium chrysogenum</name>
    <name type="common">Penicillium notatum</name>
    <dbReference type="NCBI Taxonomy" id="5076"/>
    <lineage>
        <taxon>Eukaryota</taxon>
        <taxon>Fungi</taxon>
        <taxon>Dikarya</taxon>
        <taxon>Ascomycota</taxon>
        <taxon>Pezizomycotina</taxon>
        <taxon>Eurotiomycetes</taxon>
        <taxon>Eurotiomycetidae</taxon>
        <taxon>Eurotiales</taxon>
        <taxon>Aspergillaceae</taxon>
        <taxon>Penicillium</taxon>
        <taxon>Penicillium chrysogenum species complex</taxon>
    </lineage>
</organism>
<proteinExistence type="predicted"/>
<reference evidence="1 2" key="1">
    <citation type="journal article" date="2023" name="IMA Fungus">
        <title>Comparative genomic study of the Penicillium genus elucidates a diverse pangenome and 15 lateral gene transfer events.</title>
        <authorList>
            <person name="Petersen C."/>
            <person name="Sorensen T."/>
            <person name="Nielsen M.R."/>
            <person name="Sondergaard T.E."/>
            <person name="Sorensen J.L."/>
            <person name="Fitzpatrick D.A."/>
            <person name="Frisvad J.C."/>
            <person name="Nielsen K.L."/>
        </authorList>
    </citation>
    <scope>NUCLEOTIDE SEQUENCE [LARGE SCALE GENOMIC DNA]</scope>
    <source>
        <strain evidence="1 2">IBT 3361</strain>
    </source>
</reference>
<dbReference type="Proteomes" id="UP001220256">
    <property type="component" value="Unassembled WGS sequence"/>
</dbReference>
<dbReference type="EMBL" id="JAPVEB010000001">
    <property type="protein sequence ID" value="KAJ5282437.1"/>
    <property type="molecule type" value="Genomic_DNA"/>
</dbReference>
<evidence type="ECO:0000313" key="1">
    <source>
        <dbReference type="EMBL" id="KAJ5282437.1"/>
    </source>
</evidence>
<accession>A0ABQ8WUI0</accession>
<comment type="caution">
    <text evidence="1">The sequence shown here is derived from an EMBL/GenBank/DDBJ whole genome shotgun (WGS) entry which is preliminary data.</text>
</comment>
<protein>
    <submittedName>
        <fullName evidence="1">Uncharacterized protein</fullName>
    </submittedName>
</protein>
<keyword evidence="2" id="KW-1185">Reference proteome</keyword>
<name>A0ABQ8WUI0_PENCH</name>
<sequence>MERGTEDLNSVGSDSRPSIDSFLYLCNVKQDVRIGRQMKANWGINHHPSGAPGLPPPLNIQRKNPLVAPTSLSFAPTSIQLTTSPKPPFTRGET</sequence>
<gene>
    <name evidence="1" type="ORF">N7505_000417</name>
</gene>